<feature type="transmembrane region" description="Helical" evidence="6">
    <location>
        <begin position="442"/>
        <end position="464"/>
    </location>
</feature>
<dbReference type="InterPro" id="IPR011701">
    <property type="entry name" value="MFS"/>
</dbReference>
<dbReference type="PROSITE" id="PS50850">
    <property type="entry name" value="MFS"/>
    <property type="match status" value="1"/>
</dbReference>
<feature type="transmembrane region" description="Helical" evidence="6">
    <location>
        <begin position="85"/>
        <end position="103"/>
    </location>
</feature>
<evidence type="ECO:0000256" key="4">
    <source>
        <dbReference type="ARBA" id="ARBA00022989"/>
    </source>
</evidence>
<feature type="transmembrane region" description="Helical" evidence="6">
    <location>
        <begin position="236"/>
        <end position="253"/>
    </location>
</feature>
<feature type="transmembrane region" description="Helical" evidence="6">
    <location>
        <begin position="141"/>
        <end position="165"/>
    </location>
</feature>
<dbReference type="PANTHER" id="PTHR42718:SF9">
    <property type="entry name" value="MAJOR FACILITATOR SUPERFAMILY MULTIDRUG TRANSPORTER MFSC"/>
    <property type="match status" value="1"/>
</dbReference>
<dbReference type="InterPro" id="IPR020846">
    <property type="entry name" value="MFS_dom"/>
</dbReference>
<dbReference type="Proteomes" id="UP001596074">
    <property type="component" value="Unassembled WGS sequence"/>
</dbReference>
<keyword evidence="9" id="KW-1185">Reference proteome</keyword>
<name>A0ABW1A3L9_9ACTN</name>
<feature type="transmembrane region" description="Helical" evidence="6">
    <location>
        <begin position="410"/>
        <end position="430"/>
    </location>
</feature>
<keyword evidence="4 6" id="KW-1133">Transmembrane helix</keyword>
<gene>
    <name evidence="8" type="ORF">ACFPZN_26840</name>
</gene>
<feature type="transmembrane region" description="Helical" evidence="6">
    <location>
        <begin position="115"/>
        <end position="134"/>
    </location>
</feature>
<evidence type="ECO:0000256" key="6">
    <source>
        <dbReference type="SAM" id="Phobius"/>
    </source>
</evidence>
<dbReference type="Gene3D" id="1.20.1250.20">
    <property type="entry name" value="MFS general substrate transporter like domains"/>
    <property type="match status" value="2"/>
</dbReference>
<keyword evidence="2" id="KW-0813">Transport</keyword>
<feature type="transmembrane region" description="Helical" evidence="6">
    <location>
        <begin position="171"/>
        <end position="192"/>
    </location>
</feature>
<evidence type="ECO:0000313" key="9">
    <source>
        <dbReference type="Proteomes" id="UP001596074"/>
    </source>
</evidence>
<dbReference type="SUPFAM" id="SSF103473">
    <property type="entry name" value="MFS general substrate transporter"/>
    <property type="match status" value="2"/>
</dbReference>
<feature type="transmembrane region" description="Helical" evidence="6">
    <location>
        <begin position="53"/>
        <end position="73"/>
    </location>
</feature>
<dbReference type="EMBL" id="JBHSON010000041">
    <property type="protein sequence ID" value="MFC5749252.1"/>
    <property type="molecule type" value="Genomic_DNA"/>
</dbReference>
<comment type="subcellular location">
    <subcellularLocation>
        <location evidence="1">Cell membrane</location>
        <topology evidence="1">Multi-pass membrane protein</topology>
    </subcellularLocation>
</comment>
<comment type="caution">
    <text evidence="8">The sequence shown here is derived from an EMBL/GenBank/DDBJ whole genome shotgun (WGS) entry which is preliminary data.</text>
</comment>
<feature type="transmembrane region" description="Helical" evidence="6">
    <location>
        <begin position="274"/>
        <end position="298"/>
    </location>
</feature>
<evidence type="ECO:0000313" key="8">
    <source>
        <dbReference type="EMBL" id="MFC5749252.1"/>
    </source>
</evidence>
<feature type="transmembrane region" description="Helical" evidence="6">
    <location>
        <begin position="20"/>
        <end position="41"/>
    </location>
</feature>
<feature type="transmembrane region" description="Helical" evidence="6">
    <location>
        <begin position="344"/>
        <end position="363"/>
    </location>
</feature>
<feature type="domain" description="Major facilitator superfamily (MFS) profile" evidence="7">
    <location>
        <begin position="19"/>
        <end position="469"/>
    </location>
</feature>
<organism evidence="8 9">
    <name type="scientific">Actinomadura rugatobispora</name>
    <dbReference type="NCBI Taxonomy" id="1994"/>
    <lineage>
        <taxon>Bacteria</taxon>
        <taxon>Bacillati</taxon>
        <taxon>Actinomycetota</taxon>
        <taxon>Actinomycetes</taxon>
        <taxon>Streptosporangiales</taxon>
        <taxon>Thermomonosporaceae</taxon>
        <taxon>Actinomadura</taxon>
    </lineage>
</organism>
<evidence type="ECO:0000256" key="5">
    <source>
        <dbReference type="ARBA" id="ARBA00023136"/>
    </source>
</evidence>
<accession>A0ABW1A3L9</accession>
<evidence type="ECO:0000256" key="2">
    <source>
        <dbReference type="ARBA" id="ARBA00022448"/>
    </source>
</evidence>
<keyword evidence="3 6" id="KW-0812">Transmembrane</keyword>
<dbReference type="PANTHER" id="PTHR42718">
    <property type="entry name" value="MAJOR FACILITATOR SUPERFAMILY MULTIDRUG TRANSPORTER MFSC"/>
    <property type="match status" value="1"/>
</dbReference>
<evidence type="ECO:0000256" key="3">
    <source>
        <dbReference type="ARBA" id="ARBA00022692"/>
    </source>
</evidence>
<protein>
    <submittedName>
        <fullName evidence="8">MFS transporter</fullName>
    </submittedName>
</protein>
<feature type="transmembrane region" description="Helical" evidence="6">
    <location>
        <begin position="310"/>
        <end position="332"/>
    </location>
</feature>
<keyword evidence="5 6" id="KW-0472">Membrane</keyword>
<feature type="transmembrane region" description="Helical" evidence="6">
    <location>
        <begin position="369"/>
        <end position="389"/>
    </location>
</feature>
<feature type="transmembrane region" description="Helical" evidence="6">
    <location>
        <begin position="204"/>
        <end position="224"/>
    </location>
</feature>
<evidence type="ECO:0000256" key="1">
    <source>
        <dbReference type="ARBA" id="ARBA00004651"/>
    </source>
</evidence>
<dbReference type="InterPro" id="IPR036259">
    <property type="entry name" value="MFS_trans_sf"/>
</dbReference>
<dbReference type="Pfam" id="PF07690">
    <property type="entry name" value="MFS_1"/>
    <property type="match status" value="1"/>
</dbReference>
<dbReference type="RefSeq" id="WP_378284971.1">
    <property type="nucleotide sequence ID" value="NZ_JBHSON010000041.1"/>
</dbReference>
<sequence length="487" mass="49422">MTIPQDRTVPPGGRSHTRILIALIVIEVFAVFETAMAIAAIPNFMKVFEADAAAAGWTTTAYLLVGASSAATAGRLGDIFGRRNVLVVILAGAACGSLVSVLANDLWMITVGRGVQGLAAGALPLSFGLVRELLPERRVPLAVALLGGIVPICTGAGALLAGVLIDHSGWRLLFIVATAMGAAASLTALIGLPRTPGIRPRPPVDIVGAVLLVPATGGVLFGVSRAEEWGWSDARVLAAIAVGLVALALWVWWELRVREPIVDVRQFTDRKVALTTLATVLVGAGPMGAAALLTPMVLQLPDASPIGQGLSATTAGVVMVIASTIGYGGAAVSGRIAELAGARWALVVAGVLYIAGAGMWIFMAKSLPGTILCTGLLAVGSAFAYSALANLIVEVVPSEQTAAATGMNRVTLNVAVATGLSITAVILTVSTVPGTHLPTEKALTGACLFMVACSAVSLVLALLIGGTRRAPVQQAPTPGLGTEQAAA</sequence>
<proteinExistence type="predicted"/>
<reference evidence="9" key="1">
    <citation type="journal article" date="2019" name="Int. J. Syst. Evol. Microbiol.">
        <title>The Global Catalogue of Microorganisms (GCM) 10K type strain sequencing project: providing services to taxonomists for standard genome sequencing and annotation.</title>
        <authorList>
            <consortium name="The Broad Institute Genomics Platform"/>
            <consortium name="The Broad Institute Genome Sequencing Center for Infectious Disease"/>
            <person name="Wu L."/>
            <person name="Ma J."/>
        </authorList>
    </citation>
    <scope>NUCLEOTIDE SEQUENCE [LARGE SCALE GENOMIC DNA]</scope>
    <source>
        <strain evidence="9">KCTC 42087</strain>
    </source>
</reference>
<evidence type="ECO:0000259" key="7">
    <source>
        <dbReference type="PROSITE" id="PS50850"/>
    </source>
</evidence>